<dbReference type="EMBL" id="JAWDGP010007392">
    <property type="protein sequence ID" value="KAK3721638.1"/>
    <property type="molecule type" value="Genomic_DNA"/>
</dbReference>
<sequence length="133" mass="14965">MVKLSKISITYDLYRQLNSRAKTRLGSLGWCDEIPQSFWLTANPGRSSLARNRSRYINRLRYQAPPRARGCNNLHRGTHGTAPPDCSPFLVVDTPGCYHRFFVTLSVSFSLIYVSSGSAKGVRADTNVGWARR</sequence>
<comment type="caution">
    <text evidence="1">The sequence shown here is derived from an EMBL/GenBank/DDBJ whole genome shotgun (WGS) entry which is preliminary data.</text>
</comment>
<organism evidence="1 2">
    <name type="scientific">Elysia crispata</name>
    <name type="common">lettuce slug</name>
    <dbReference type="NCBI Taxonomy" id="231223"/>
    <lineage>
        <taxon>Eukaryota</taxon>
        <taxon>Metazoa</taxon>
        <taxon>Spiralia</taxon>
        <taxon>Lophotrochozoa</taxon>
        <taxon>Mollusca</taxon>
        <taxon>Gastropoda</taxon>
        <taxon>Heterobranchia</taxon>
        <taxon>Euthyneura</taxon>
        <taxon>Panpulmonata</taxon>
        <taxon>Sacoglossa</taxon>
        <taxon>Placobranchoidea</taxon>
        <taxon>Plakobranchidae</taxon>
        <taxon>Elysia</taxon>
    </lineage>
</organism>
<reference evidence="1" key="1">
    <citation type="journal article" date="2023" name="G3 (Bethesda)">
        <title>A reference genome for the long-term kleptoplast-retaining sea slug Elysia crispata morphotype clarki.</title>
        <authorList>
            <person name="Eastman K.E."/>
            <person name="Pendleton A.L."/>
            <person name="Shaikh M.A."/>
            <person name="Suttiyut T."/>
            <person name="Ogas R."/>
            <person name="Tomko P."/>
            <person name="Gavelis G."/>
            <person name="Widhalm J.R."/>
            <person name="Wisecaver J.H."/>
        </authorList>
    </citation>
    <scope>NUCLEOTIDE SEQUENCE</scope>
    <source>
        <strain evidence="1">ECLA1</strain>
    </source>
</reference>
<dbReference type="AlphaFoldDB" id="A0AAE0XX97"/>
<name>A0AAE0XX97_9GAST</name>
<gene>
    <name evidence="1" type="ORF">RRG08_044719</name>
</gene>
<dbReference type="Proteomes" id="UP001283361">
    <property type="component" value="Unassembled WGS sequence"/>
</dbReference>
<accession>A0AAE0XX97</accession>
<proteinExistence type="predicted"/>
<protein>
    <submittedName>
        <fullName evidence="1">Uncharacterized protein</fullName>
    </submittedName>
</protein>
<keyword evidence="2" id="KW-1185">Reference proteome</keyword>
<evidence type="ECO:0000313" key="2">
    <source>
        <dbReference type="Proteomes" id="UP001283361"/>
    </source>
</evidence>
<evidence type="ECO:0000313" key="1">
    <source>
        <dbReference type="EMBL" id="KAK3721638.1"/>
    </source>
</evidence>